<evidence type="ECO:0000256" key="4">
    <source>
        <dbReference type="ARBA" id="ARBA00022970"/>
    </source>
</evidence>
<feature type="domain" description="Leucine-binding protein" evidence="5">
    <location>
        <begin position="31"/>
        <end position="375"/>
    </location>
</feature>
<dbReference type="AlphaFoldDB" id="A0A1T4JVH5"/>
<dbReference type="InterPro" id="IPR028082">
    <property type="entry name" value="Peripla_BP_I"/>
</dbReference>
<evidence type="ECO:0000259" key="5">
    <source>
        <dbReference type="Pfam" id="PF13458"/>
    </source>
</evidence>
<dbReference type="InterPro" id="IPR028081">
    <property type="entry name" value="Leu-bd"/>
</dbReference>
<keyword evidence="2" id="KW-0813">Transport</keyword>
<dbReference type="STRING" id="225324.SAMN02745126_00507"/>
<reference evidence="7" key="1">
    <citation type="submission" date="2017-02" db="EMBL/GenBank/DDBJ databases">
        <authorList>
            <person name="Varghese N."/>
            <person name="Submissions S."/>
        </authorList>
    </citation>
    <scope>NUCLEOTIDE SEQUENCE [LARGE SCALE GENOMIC DNA]</scope>
    <source>
        <strain evidence="7">ATCC 27094</strain>
    </source>
</reference>
<dbReference type="SUPFAM" id="SSF53822">
    <property type="entry name" value="Periplasmic binding protein-like I"/>
    <property type="match status" value="1"/>
</dbReference>
<keyword evidence="7" id="KW-1185">Reference proteome</keyword>
<evidence type="ECO:0000313" key="6">
    <source>
        <dbReference type="EMBL" id="SJZ34153.1"/>
    </source>
</evidence>
<dbReference type="PANTHER" id="PTHR30483:SF6">
    <property type="entry name" value="PERIPLASMIC BINDING PROTEIN OF ABC TRANSPORTER FOR NATURAL AMINO ACIDS"/>
    <property type="match status" value="1"/>
</dbReference>
<dbReference type="InterPro" id="IPR000709">
    <property type="entry name" value="Leu_Ile_Val-bd"/>
</dbReference>
<dbReference type="PRINTS" id="PR00337">
    <property type="entry name" value="LEUILEVALBP"/>
</dbReference>
<accession>A0A1T4JVH5</accession>
<gene>
    <name evidence="6" type="ORF">SAMN02745126_00507</name>
</gene>
<evidence type="ECO:0000313" key="7">
    <source>
        <dbReference type="Proteomes" id="UP000190092"/>
    </source>
</evidence>
<comment type="similarity">
    <text evidence="1">Belongs to the leucine-binding protein family.</text>
</comment>
<proteinExistence type="inferred from homology"/>
<dbReference type="Proteomes" id="UP000190092">
    <property type="component" value="Unassembled WGS sequence"/>
</dbReference>
<dbReference type="PANTHER" id="PTHR30483">
    <property type="entry name" value="LEUCINE-SPECIFIC-BINDING PROTEIN"/>
    <property type="match status" value="1"/>
</dbReference>
<protein>
    <submittedName>
        <fullName evidence="6">Branched-chain amino acid transport system substrate-binding protein</fullName>
    </submittedName>
</protein>
<name>A0A1T4JVH5_9HYPH</name>
<evidence type="ECO:0000256" key="1">
    <source>
        <dbReference type="ARBA" id="ARBA00010062"/>
    </source>
</evidence>
<dbReference type="GO" id="GO:0006865">
    <property type="term" value="P:amino acid transport"/>
    <property type="evidence" value="ECO:0007669"/>
    <property type="project" value="UniProtKB-KW"/>
</dbReference>
<dbReference type="EMBL" id="FUWJ01000001">
    <property type="protein sequence ID" value="SJZ34153.1"/>
    <property type="molecule type" value="Genomic_DNA"/>
</dbReference>
<dbReference type="RefSeq" id="WP_218190914.1">
    <property type="nucleotide sequence ID" value="NZ_FUWJ01000001.1"/>
</dbReference>
<dbReference type="Gene3D" id="3.40.50.2300">
    <property type="match status" value="2"/>
</dbReference>
<sequence>MISVRWAHSAILLVMASFLGLVAPGIAAAATIKIGVLAPLTGPSASDGQEFVNGVKWAVDEANAAGGVAGYTFEVVTADVKDGSAANVTSAVERLAQTSGVEVVLTGYAALSMFEIDLFKEYGLPYLSAGPSPSVAAIVSKAPDDYWCCWSYTADFVGYATDLLPVVKEFAAQGKMNIADKTVAIISSDNPYSKNISEGMKKVFAADGWKIVVDEIVPFGEVGDWRAMLAKVRSTKPNLVINTDYLPGNSALFLKQFLEAPTNSVVFLQYAPSVPEFIKLTGAQSTGVLYDLIGGPLDTPKWPRGPKLLAAYKERYGIESGAYGVGLYEMTNMYFNALKKVGNPKDHKAIGKALGDSTVESVAGVIKFDPKTHVALPGLDYVPTSFWQIVDGKRVLVGPAKYANGSFQTPPWIK</sequence>
<keyword evidence="3" id="KW-0732">Signal</keyword>
<dbReference type="InterPro" id="IPR051010">
    <property type="entry name" value="BCAA_transport"/>
</dbReference>
<dbReference type="Pfam" id="PF13458">
    <property type="entry name" value="Peripla_BP_6"/>
    <property type="match status" value="1"/>
</dbReference>
<keyword evidence="4" id="KW-0029">Amino-acid transport</keyword>
<organism evidence="6 7">
    <name type="scientific">Enhydrobacter aerosaccus</name>
    <dbReference type="NCBI Taxonomy" id="225324"/>
    <lineage>
        <taxon>Bacteria</taxon>
        <taxon>Pseudomonadati</taxon>
        <taxon>Pseudomonadota</taxon>
        <taxon>Alphaproteobacteria</taxon>
        <taxon>Hyphomicrobiales</taxon>
        <taxon>Enhydrobacter</taxon>
    </lineage>
</organism>
<evidence type="ECO:0000256" key="2">
    <source>
        <dbReference type="ARBA" id="ARBA00022448"/>
    </source>
</evidence>
<evidence type="ECO:0000256" key="3">
    <source>
        <dbReference type="ARBA" id="ARBA00022729"/>
    </source>
</evidence>